<accession>A0AAV4ZB76</accession>
<dbReference type="Proteomes" id="UP001055307">
    <property type="component" value="Unassembled WGS sequence"/>
</dbReference>
<sequence>MIPAPACWSSQPGNGAIVDCCRLLNLNWDIEEAQQRRDARIALISSLVGQESRASIELTKGDTQIDEAIKRLARA</sequence>
<comment type="caution">
    <text evidence="1">The sequence shown here is derived from an EMBL/GenBank/DDBJ whole genome shotgun (WGS) entry which is preliminary data.</text>
</comment>
<keyword evidence="2" id="KW-1185">Reference proteome</keyword>
<evidence type="ECO:0000313" key="1">
    <source>
        <dbReference type="EMBL" id="GJD40832.1"/>
    </source>
</evidence>
<name>A0AAV4ZB76_9HYPH</name>
<dbReference type="AlphaFoldDB" id="A0AAV4ZB76"/>
<proteinExistence type="predicted"/>
<organism evidence="1 2">
    <name type="scientific">Methylobacterium bullatum</name>
    <dbReference type="NCBI Taxonomy" id="570505"/>
    <lineage>
        <taxon>Bacteria</taxon>
        <taxon>Pseudomonadati</taxon>
        <taxon>Pseudomonadota</taxon>
        <taxon>Alphaproteobacteria</taxon>
        <taxon>Hyphomicrobiales</taxon>
        <taxon>Methylobacteriaceae</taxon>
        <taxon>Methylobacterium</taxon>
    </lineage>
</organism>
<evidence type="ECO:0000313" key="2">
    <source>
        <dbReference type="Proteomes" id="UP001055307"/>
    </source>
</evidence>
<protein>
    <submittedName>
        <fullName evidence="1">Uncharacterized protein</fullName>
    </submittedName>
</protein>
<gene>
    <name evidence="1" type="ORF">OICFNHDK_3308</name>
</gene>
<dbReference type="EMBL" id="BPQF01000016">
    <property type="protein sequence ID" value="GJD40832.1"/>
    <property type="molecule type" value="Genomic_DNA"/>
</dbReference>
<reference evidence="1" key="2">
    <citation type="submission" date="2021-08" db="EMBL/GenBank/DDBJ databases">
        <authorList>
            <person name="Tani A."/>
            <person name="Ola A."/>
            <person name="Ogura Y."/>
            <person name="Katsura K."/>
            <person name="Hayashi T."/>
        </authorList>
    </citation>
    <scope>NUCLEOTIDE SEQUENCE</scope>
    <source>
        <strain evidence="1">DSM 21893</strain>
    </source>
</reference>
<reference evidence="1" key="1">
    <citation type="journal article" date="2016" name="Front. Microbiol.">
        <title>Genome Sequence of the Piezophilic, Mesophilic Sulfate-Reducing Bacterium Desulfovibrio indicus J2T.</title>
        <authorList>
            <person name="Cao J."/>
            <person name="Maignien L."/>
            <person name="Shao Z."/>
            <person name="Alain K."/>
            <person name="Jebbar M."/>
        </authorList>
    </citation>
    <scope>NUCLEOTIDE SEQUENCE</scope>
    <source>
        <strain evidence="1">DSM 21893</strain>
    </source>
</reference>
<dbReference type="RefSeq" id="WP_192214831.1">
    <property type="nucleotide sequence ID" value="NZ_BPQF01000016.1"/>
</dbReference>